<proteinExistence type="predicted"/>
<protein>
    <recommendedName>
        <fullName evidence="3">DUF1232 domain-containing protein</fullName>
    </recommendedName>
</protein>
<dbReference type="Proteomes" id="UP000325218">
    <property type="component" value="Unassembled WGS sequence"/>
</dbReference>
<evidence type="ECO:0000313" key="1">
    <source>
        <dbReference type="EMBL" id="TYA14872.1"/>
    </source>
</evidence>
<evidence type="ECO:0008006" key="3">
    <source>
        <dbReference type="Google" id="ProtNLM"/>
    </source>
</evidence>
<comment type="caution">
    <text evidence="1">The sequence shown here is derived from an EMBL/GenBank/DDBJ whole genome shotgun (WGS) entry which is preliminary data.</text>
</comment>
<gene>
    <name evidence="1" type="ORF">FRY98_04180</name>
</gene>
<accession>A0A5D0CXW2</accession>
<dbReference type="OrthoDB" id="2657769at2"/>
<organism evidence="1 2">
    <name type="scientific">Paenibacillus faecis</name>
    <dbReference type="NCBI Taxonomy" id="862114"/>
    <lineage>
        <taxon>Bacteria</taxon>
        <taxon>Bacillati</taxon>
        <taxon>Bacillota</taxon>
        <taxon>Bacilli</taxon>
        <taxon>Bacillales</taxon>
        <taxon>Paenibacillaceae</taxon>
        <taxon>Paenibacillus</taxon>
    </lineage>
</organism>
<dbReference type="RefSeq" id="WP_148450465.1">
    <property type="nucleotide sequence ID" value="NZ_VSDO01000001.1"/>
</dbReference>
<keyword evidence="2" id="KW-1185">Reference proteome</keyword>
<reference evidence="1 2" key="1">
    <citation type="submission" date="2019-08" db="EMBL/GenBank/DDBJ databases">
        <title>Genome sequencing of Paenibacillus faecis DSM 23593(T).</title>
        <authorList>
            <person name="Kook J.-K."/>
            <person name="Park S.-N."/>
            <person name="Lim Y.K."/>
        </authorList>
    </citation>
    <scope>NUCLEOTIDE SEQUENCE [LARGE SCALE GENOMIC DNA]</scope>
    <source>
        <strain evidence="1 2">DSM 23593</strain>
    </source>
</reference>
<dbReference type="EMBL" id="VSDO01000001">
    <property type="protein sequence ID" value="TYA14872.1"/>
    <property type="molecule type" value="Genomic_DNA"/>
</dbReference>
<evidence type="ECO:0000313" key="2">
    <source>
        <dbReference type="Proteomes" id="UP000325218"/>
    </source>
</evidence>
<sequence>MKWSKIWSLRRWAHVFRRLPGLMRSPRVPLTDKLLMTVPAVLYWVLPDVLPFIPIDDIAVTMLLMNWFVDRAERKDNQPPREIDKDRLIR</sequence>
<name>A0A5D0CXW2_9BACL</name>
<dbReference type="AlphaFoldDB" id="A0A5D0CXW2"/>